<reference evidence="5 6" key="1">
    <citation type="journal article" date="2014" name="Int. J. Syst. Evol. Microbiol.">
        <title>Complete genome sequence of Corynebacterium casei LMG S-19264T (=DSM 44701T), isolated from a smear-ripened cheese.</title>
        <authorList>
            <consortium name="US DOE Joint Genome Institute (JGI-PGF)"/>
            <person name="Walter F."/>
            <person name="Albersmeier A."/>
            <person name="Kalinowski J."/>
            <person name="Ruckert C."/>
        </authorList>
    </citation>
    <scope>NUCLEOTIDE SEQUENCE [LARGE SCALE GENOMIC DNA]</scope>
    <source>
        <strain evidence="5 6">IBRC-M 10912</strain>
    </source>
</reference>
<keyword evidence="3" id="KW-0560">Oxidoreductase</keyword>
<feature type="domain" description="NADP-dependent oxidoreductase" evidence="4">
    <location>
        <begin position="8"/>
        <end position="252"/>
    </location>
</feature>
<keyword evidence="2" id="KW-0521">NADP</keyword>
<evidence type="ECO:0000256" key="3">
    <source>
        <dbReference type="ARBA" id="ARBA00023002"/>
    </source>
</evidence>
<organism evidence="5 6">
    <name type="scientific">Natribaculum luteum</name>
    <dbReference type="NCBI Taxonomy" id="1586232"/>
    <lineage>
        <taxon>Archaea</taxon>
        <taxon>Methanobacteriati</taxon>
        <taxon>Methanobacteriota</taxon>
        <taxon>Stenosarchaea group</taxon>
        <taxon>Halobacteria</taxon>
        <taxon>Halobacteriales</taxon>
        <taxon>Natrialbaceae</taxon>
        <taxon>Natribaculum</taxon>
    </lineage>
</organism>
<dbReference type="Gene3D" id="3.20.20.100">
    <property type="entry name" value="NADP-dependent oxidoreductase domain"/>
    <property type="match status" value="1"/>
</dbReference>
<dbReference type="PROSITE" id="PS00062">
    <property type="entry name" value="ALDOKETO_REDUCTASE_2"/>
    <property type="match status" value="1"/>
</dbReference>
<comment type="caution">
    <text evidence="5">The sequence shown here is derived from an EMBL/GenBank/DDBJ whole genome shotgun (WGS) entry which is preliminary data.</text>
</comment>
<dbReference type="GO" id="GO:0016616">
    <property type="term" value="F:oxidoreductase activity, acting on the CH-OH group of donors, NAD or NADP as acceptor"/>
    <property type="evidence" value="ECO:0007669"/>
    <property type="project" value="UniProtKB-ARBA"/>
</dbReference>
<comment type="similarity">
    <text evidence="1">Belongs to the aldo/keto reductase family.</text>
</comment>
<proteinExistence type="inferred from homology"/>
<evidence type="ECO:0000256" key="1">
    <source>
        <dbReference type="ARBA" id="ARBA00007905"/>
    </source>
</evidence>
<dbReference type="InterPro" id="IPR018170">
    <property type="entry name" value="Aldo/ket_reductase_CS"/>
</dbReference>
<sequence>MSDELPPIGLGTYQNTDPEVCAASVETALNLGYRHVDTAEMYENEAAVGEGIAAADVDREDVFVATKLHSSNLAYDDVLECARASRDRLDVDVVDLLYVHWPLRTYDTEETLAAFDRLYDEGLIRHVGLSNFTPELLEEALDHLDAPLFAHQVECHPLLQQEELRAYAREHGHHLVAYSPLAKGSVAEVPELVEIAEKHGATPAQVSLAWLLSKDEVVAIPKATSEAHIRENREAQQLSLSDEDLARIDAIDRERRQVDFEDAPWN</sequence>
<name>A0ABD5P1R1_9EURY</name>
<dbReference type="PANTHER" id="PTHR43827">
    <property type="entry name" value="2,5-DIKETO-D-GLUCONIC ACID REDUCTASE"/>
    <property type="match status" value="1"/>
</dbReference>
<dbReference type="InterPro" id="IPR036812">
    <property type="entry name" value="NAD(P)_OxRdtase_dom_sf"/>
</dbReference>
<dbReference type="SUPFAM" id="SSF51430">
    <property type="entry name" value="NAD(P)-linked oxidoreductase"/>
    <property type="match status" value="1"/>
</dbReference>
<dbReference type="PROSITE" id="PS00798">
    <property type="entry name" value="ALDOKETO_REDUCTASE_1"/>
    <property type="match status" value="1"/>
</dbReference>
<evidence type="ECO:0000313" key="5">
    <source>
        <dbReference type="EMBL" id="MFC4248207.1"/>
    </source>
</evidence>
<dbReference type="PIRSF" id="PIRSF000097">
    <property type="entry name" value="AKR"/>
    <property type="match status" value="1"/>
</dbReference>
<dbReference type="Pfam" id="PF00248">
    <property type="entry name" value="Aldo_ket_red"/>
    <property type="match status" value="1"/>
</dbReference>
<evidence type="ECO:0000256" key="2">
    <source>
        <dbReference type="ARBA" id="ARBA00022857"/>
    </source>
</evidence>
<dbReference type="RefSeq" id="WP_246972401.1">
    <property type="nucleotide sequence ID" value="NZ_CP095397.1"/>
</dbReference>
<dbReference type="EMBL" id="JBHSDJ010000117">
    <property type="protein sequence ID" value="MFC4248207.1"/>
    <property type="molecule type" value="Genomic_DNA"/>
</dbReference>
<evidence type="ECO:0000259" key="4">
    <source>
        <dbReference type="Pfam" id="PF00248"/>
    </source>
</evidence>
<dbReference type="PRINTS" id="PR00069">
    <property type="entry name" value="ALDKETRDTASE"/>
</dbReference>
<gene>
    <name evidence="5" type="ORF">ACFOZ7_14935</name>
</gene>
<dbReference type="PANTHER" id="PTHR43827:SF3">
    <property type="entry name" value="NADP-DEPENDENT OXIDOREDUCTASE DOMAIN-CONTAINING PROTEIN"/>
    <property type="match status" value="1"/>
</dbReference>
<accession>A0ABD5P1R1</accession>
<evidence type="ECO:0000313" key="6">
    <source>
        <dbReference type="Proteomes" id="UP001595821"/>
    </source>
</evidence>
<protein>
    <submittedName>
        <fullName evidence="5">Aldo/keto reductase</fullName>
    </submittedName>
</protein>
<dbReference type="InterPro" id="IPR020471">
    <property type="entry name" value="AKR"/>
</dbReference>
<dbReference type="AlphaFoldDB" id="A0ABD5P1R1"/>
<dbReference type="InterPro" id="IPR023210">
    <property type="entry name" value="NADP_OxRdtase_dom"/>
</dbReference>
<dbReference type="Proteomes" id="UP001595821">
    <property type="component" value="Unassembled WGS sequence"/>
</dbReference>
<dbReference type="GeneID" id="71852993"/>